<name>A0A9P4UXB3_9PLEO</name>
<proteinExistence type="predicted"/>
<gene>
    <name evidence="1" type="ORF">EJ04DRAFT_545904</name>
</gene>
<dbReference type="Proteomes" id="UP000799444">
    <property type="component" value="Unassembled WGS sequence"/>
</dbReference>
<reference evidence="1" key="1">
    <citation type="journal article" date="2020" name="Stud. Mycol.">
        <title>101 Dothideomycetes genomes: a test case for predicting lifestyles and emergence of pathogens.</title>
        <authorList>
            <person name="Haridas S."/>
            <person name="Albert R."/>
            <person name="Binder M."/>
            <person name="Bloem J."/>
            <person name="Labutti K."/>
            <person name="Salamov A."/>
            <person name="Andreopoulos B."/>
            <person name="Baker S."/>
            <person name="Barry K."/>
            <person name="Bills G."/>
            <person name="Bluhm B."/>
            <person name="Cannon C."/>
            <person name="Castanera R."/>
            <person name="Culley D."/>
            <person name="Daum C."/>
            <person name="Ezra D."/>
            <person name="Gonzalez J."/>
            <person name="Henrissat B."/>
            <person name="Kuo A."/>
            <person name="Liang C."/>
            <person name="Lipzen A."/>
            <person name="Lutzoni F."/>
            <person name="Magnuson J."/>
            <person name="Mondo S."/>
            <person name="Nolan M."/>
            <person name="Ohm R."/>
            <person name="Pangilinan J."/>
            <person name="Park H.-J."/>
            <person name="Ramirez L."/>
            <person name="Alfaro M."/>
            <person name="Sun H."/>
            <person name="Tritt A."/>
            <person name="Yoshinaga Y."/>
            <person name="Zwiers L.-H."/>
            <person name="Turgeon B."/>
            <person name="Goodwin S."/>
            <person name="Spatafora J."/>
            <person name="Crous P."/>
            <person name="Grigoriev I."/>
        </authorList>
    </citation>
    <scope>NUCLEOTIDE SEQUENCE</scope>
    <source>
        <strain evidence="1">CBS 125425</strain>
    </source>
</reference>
<dbReference type="EMBL" id="ML996224">
    <property type="protein sequence ID" value="KAF2730169.1"/>
    <property type="molecule type" value="Genomic_DNA"/>
</dbReference>
<evidence type="ECO:0000313" key="2">
    <source>
        <dbReference type="Proteomes" id="UP000799444"/>
    </source>
</evidence>
<dbReference type="AlphaFoldDB" id="A0A9P4UXB3"/>
<protein>
    <submittedName>
        <fullName evidence="1">Uncharacterized protein</fullName>
    </submittedName>
</protein>
<accession>A0A9P4UXB3</accession>
<sequence>MATHLQDRWLWLGVGVFTFVAIKAVSAGLHHTIHLTQVHNPPPSKPSIPRPPGDQIDTIKAGALDVLATSDNVDIRKAATRILCERFFADKKLHRLLLRDLRSDNDATKRRAQLAVRLLDDNGLLTRLPGHLHRNYALRPWERDIEGPLLSLSARRLVGARMHEESNEERDLRRRRREAVVINEGDRPVSEGDVYMRDVRGEMTQEEVVQGLQMLTEAFEDFEAMLNGGIA</sequence>
<comment type="caution">
    <text evidence="1">The sequence shown here is derived from an EMBL/GenBank/DDBJ whole genome shotgun (WGS) entry which is preliminary data.</text>
</comment>
<evidence type="ECO:0000313" key="1">
    <source>
        <dbReference type="EMBL" id="KAF2730169.1"/>
    </source>
</evidence>
<organism evidence="1 2">
    <name type="scientific">Polyplosphaeria fusca</name>
    <dbReference type="NCBI Taxonomy" id="682080"/>
    <lineage>
        <taxon>Eukaryota</taxon>
        <taxon>Fungi</taxon>
        <taxon>Dikarya</taxon>
        <taxon>Ascomycota</taxon>
        <taxon>Pezizomycotina</taxon>
        <taxon>Dothideomycetes</taxon>
        <taxon>Pleosporomycetidae</taxon>
        <taxon>Pleosporales</taxon>
        <taxon>Tetraplosphaeriaceae</taxon>
        <taxon>Polyplosphaeria</taxon>
    </lineage>
</organism>
<dbReference type="OrthoDB" id="5385189at2759"/>
<keyword evidence="2" id="KW-1185">Reference proteome</keyword>